<evidence type="ECO:0000313" key="3">
    <source>
        <dbReference type="Proteomes" id="UP000076632"/>
    </source>
</evidence>
<reference evidence="2 3" key="1">
    <citation type="journal article" date="2016" name="Fungal Biol.">
        <title>The genome of Xylona heveae provides a window into fungal endophytism.</title>
        <authorList>
            <person name="Gazis R."/>
            <person name="Kuo A."/>
            <person name="Riley R."/>
            <person name="LaButti K."/>
            <person name="Lipzen A."/>
            <person name="Lin J."/>
            <person name="Amirebrahimi M."/>
            <person name="Hesse C.N."/>
            <person name="Spatafora J.W."/>
            <person name="Henrissat B."/>
            <person name="Hainaut M."/>
            <person name="Grigoriev I.V."/>
            <person name="Hibbett D.S."/>
        </authorList>
    </citation>
    <scope>NUCLEOTIDE SEQUENCE [LARGE SCALE GENOMIC DNA]</scope>
    <source>
        <strain evidence="2 3">TC161</strain>
    </source>
</reference>
<evidence type="ECO:0000313" key="2">
    <source>
        <dbReference type="EMBL" id="KZF24760.1"/>
    </source>
</evidence>
<feature type="compositionally biased region" description="Basic and acidic residues" evidence="1">
    <location>
        <begin position="215"/>
        <end position="224"/>
    </location>
</feature>
<dbReference type="EMBL" id="KV407456">
    <property type="protein sequence ID" value="KZF24760.1"/>
    <property type="molecule type" value="Genomic_DNA"/>
</dbReference>
<feature type="region of interest" description="Disordered" evidence="1">
    <location>
        <begin position="1"/>
        <end position="35"/>
    </location>
</feature>
<feature type="region of interest" description="Disordered" evidence="1">
    <location>
        <begin position="176"/>
        <end position="253"/>
    </location>
</feature>
<feature type="region of interest" description="Disordered" evidence="1">
    <location>
        <begin position="619"/>
        <end position="659"/>
    </location>
</feature>
<feature type="region of interest" description="Disordered" evidence="1">
    <location>
        <begin position="49"/>
        <end position="78"/>
    </location>
</feature>
<dbReference type="GeneID" id="28899350"/>
<proteinExistence type="predicted"/>
<dbReference type="RefSeq" id="XP_018190315.1">
    <property type="nucleotide sequence ID" value="XM_018334213.1"/>
</dbReference>
<sequence>MKIGPPYPFKGDQSPQRPSRSTQSVDEEPPPYTEWEPFVRDLSRIASSGAQAFPCEQDTSSSTEESDSFQISSAQGDCTPYKEETNPFGQIDGKVHQFILPIREKPQNCFAGSYASLPVLLENPLNENELSNFSHQCADQKEVERMASIVMGQPVIVNMSHVDPLAAEFTAQELGEMSEKPENSSMQRSESFAPGDDKAFSSTPINEKTISGSEEEGRGQHSETDNNPELETDVIPEEESGHESEEDHLSPEEKLRKTLKQETMSTRSLPPHGDRTEIAEPLPMLREIPLGSIPISAAQSADDSLMQTESTSGDSVKIDSVQPLSSSSGVTSQLAGVLNNDVFGPAAPVSLHAPQNPDSSHSDHNIHQPGLMASMPQSGHINVSASKTNKYLLDHFTDTHVSLTSSENPNSPIPSITDSCIGSGSIVVAVDCRRLKFATEDRQDDEFYTRFGGIYMVLQMFNDQWAFCSKLRMTTALCQYCYDREQENKKFSRAGLKRLFRRGSTKEVKKPDYRIQPEVDPRMGPLLGFLPLSAVTLLPNMEDYCAREKVLTGSHEVDIDVPMRTLSLQGASRYYDSDGVLVSEEIYQKCFENCGGRCFHPLTAKKILKQLYNESIRESSRERAEESAPKLSTKRSIKNFFTGTFSRRGNGHKRTPLPK</sequence>
<feature type="compositionally biased region" description="Basic and acidic residues" evidence="1">
    <location>
        <begin position="619"/>
        <end position="628"/>
    </location>
</feature>
<dbReference type="AlphaFoldDB" id="A0A165IE03"/>
<feature type="compositionally biased region" description="Basic residues" evidence="1">
    <location>
        <begin position="649"/>
        <end position="659"/>
    </location>
</feature>
<keyword evidence="3" id="KW-1185">Reference proteome</keyword>
<gene>
    <name evidence="2" type="ORF">L228DRAFT_259927</name>
</gene>
<dbReference type="InParanoid" id="A0A165IE03"/>
<feature type="compositionally biased region" description="Acidic residues" evidence="1">
    <location>
        <begin position="226"/>
        <end position="238"/>
    </location>
</feature>
<evidence type="ECO:0000256" key="1">
    <source>
        <dbReference type="SAM" id="MobiDB-lite"/>
    </source>
</evidence>
<organism evidence="2 3">
    <name type="scientific">Xylona heveae (strain CBS 132557 / TC161)</name>
    <dbReference type="NCBI Taxonomy" id="1328760"/>
    <lineage>
        <taxon>Eukaryota</taxon>
        <taxon>Fungi</taxon>
        <taxon>Dikarya</taxon>
        <taxon>Ascomycota</taxon>
        <taxon>Pezizomycotina</taxon>
        <taxon>Xylonomycetes</taxon>
        <taxon>Xylonales</taxon>
        <taxon>Xylonaceae</taxon>
        <taxon>Xylona</taxon>
    </lineage>
</organism>
<feature type="compositionally biased region" description="Basic and acidic residues" evidence="1">
    <location>
        <begin position="239"/>
        <end position="253"/>
    </location>
</feature>
<dbReference type="OrthoDB" id="4526763at2759"/>
<feature type="compositionally biased region" description="Low complexity" evidence="1">
    <location>
        <begin position="57"/>
        <end position="73"/>
    </location>
</feature>
<feature type="compositionally biased region" description="Low complexity" evidence="1">
    <location>
        <begin position="13"/>
        <end position="24"/>
    </location>
</feature>
<name>A0A165IE03_XYLHT</name>
<protein>
    <submittedName>
        <fullName evidence="2">Uncharacterized protein</fullName>
    </submittedName>
</protein>
<accession>A0A165IE03</accession>
<dbReference type="Proteomes" id="UP000076632">
    <property type="component" value="Unassembled WGS sequence"/>
</dbReference>
<feature type="compositionally biased region" description="Polar residues" evidence="1">
    <location>
        <begin position="200"/>
        <end position="212"/>
    </location>
</feature>